<comment type="caution">
    <text evidence="9">The sequence shown here is derived from an EMBL/GenBank/DDBJ whole genome shotgun (WGS) entry which is preliminary data.</text>
</comment>
<evidence type="ECO:0000256" key="7">
    <source>
        <dbReference type="RuleBase" id="RU003656"/>
    </source>
</evidence>
<dbReference type="GO" id="GO:0045259">
    <property type="term" value="C:proton-transporting ATP synthase complex"/>
    <property type="evidence" value="ECO:0007669"/>
    <property type="project" value="UniProtKB-KW"/>
</dbReference>
<dbReference type="NCBIfam" id="TIGR01216">
    <property type="entry name" value="ATP_synt_epsi"/>
    <property type="match status" value="1"/>
</dbReference>
<comment type="subcellular location">
    <subcellularLocation>
        <location evidence="1">Cell membrane</location>
        <topology evidence="1">Peripheral membrane protein</topology>
    </subcellularLocation>
</comment>
<dbReference type="AlphaFoldDB" id="A0A542X9I3"/>
<evidence type="ECO:0000256" key="1">
    <source>
        <dbReference type="ARBA" id="ARBA00004202"/>
    </source>
</evidence>
<keyword evidence="3 7" id="KW-0813">Transport</keyword>
<keyword evidence="7" id="KW-0066">ATP synthesis</keyword>
<dbReference type="RefSeq" id="WP_142004574.1">
    <property type="nucleotide sequence ID" value="NZ_CAJTBP010000001.1"/>
</dbReference>
<gene>
    <name evidence="9" type="ORF">FB554_0611</name>
</gene>
<dbReference type="SUPFAM" id="SSF51344">
    <property type="entry name" value="Epsilon subunit of F1F0-ATP synthase N-terminal domain"/>
    <property type="match status" value="1"/>
</dbReference>
<dbReference type="Pfam" id="PF02823">
    <property type="entry name" value="ATP-synt_DE_N"/>
    <property type="match status" value="1"/>
</dbReference>
<organism evidence="9 10">
    <name type="scientific">Barrientosiimonas humi</name>
    <dbReference type="NCBI Taxonomy" id="999931"/>
    <lineage>
        <taxon>Bacteria</taxon>
        <taxon>Bacillati</taxon>
        <taxon>Actinomycetota</taxon>
        <taxon>Actinomycetes</taxon>
        <taxon>Micrococcales</taxon>
        <taxon>Dermacoccaceae</taxon>
        <taxon>Barrientosiimonas</taxon>
    </lineage>
</organism>
<dbReference type="GO" id="GO:0046933">
    <property type="term" value="F:proton-transporting ATP synthase activity, rotational mechanism"/>
    <property type="evidence" value="ECO:0007669"/>
    <property type="project" value="InterPro"/>
</dbReference>
<dbReference type="NCBIfam" id="NF009977">
    <property type="entry name" value="PRK13442.1"/>
    <property type="match status" value="1"/>
</dbReference>
<reference evidence="9 10" key="1">
    <citation type="submission" date="2019-06" db="EMBL/GenBank/DDBJ databases">
        <title>Sequencing the genomes of 1000 actinobacteria strains.</title>
        <authorList>
            <person name="Klenk H.-P."/>
        </authorList>
    </citation>
    <scope>NUCLEOTIDE SEQUENCE [LARGE SCALE GENOMIC DNA]</scope>
    <source>
        <strain evidence="9 10">DSM 24617</strain>
    </source>
</reference>
<evidence type="ECO:0000313" key="9">
    <source>
        <dbReference type="EMBL" id="TQL32485.1"/>
    </source>
</evidence>
<evidence type="ECO:0000256" key="3">
    <source>
        <dbReference type="ARBA" id="ARBA00022448"/>
    </source>
</evidence>
<dbReference type="InterPro" id="IPR020546">
    <property type="entry name" value="ATP_synth_F1_dsu/esu_N"/>
</dbReference>
<protein>
    <submittedName>
        <fullName evidence="9">F-type H+-transporting ATPase subunit epsilon</fullName>
    </submittedName>
</protein>
<dbReference type="OrthoDB" id="9791445at2"/>
<evidence type="ECO:0000256" key="5">
    <source>
        <dbReference type="ARBA" id="ARBA00023136"/>
    </source>
</evidence>
<evidence type="ECO:0000313" key="10">
    <source>
        <dbReference type="Proteomes" id="UP000318336"/>
    </source>
</evidence>
<dbReference type="InterPro" id="IPR036771">
    <property type="entry name" value="ATPsynth_dsu/esu_N"/>
</dbReference>
<sequence length="89" mass="9443">MSQLTVEVVAADRKVWEGEASRVTARTLDGELGILPGHEPMLSLLAESDVKVEPLDGSTRTVHVDGGFLSVDHDTVRIVSETITDGASA</sequence>
<keyword evidence="4 7" id="KW-0406">Ion transport</keyword>
<keyword evidence="6 7" id="KW-0139">CF(1)</keyword>
<dbReference type="CDD" id="cd12152">
    <property type="entry name" value="F1-ATPase_delta"/>
    <property type="match status" value="1"/>
</dbReference>
<keyword evidence="10" id="KW-1185">Reference proteome</keyword>
<evidence type="ECO:0000256" key="6">
    <source>
        <dbReference type="ARBA" id="ARBA00023196"/>
    </source>
</evidence>
<evidence type="ECO:0000256" key="4">
    <source>
        <dbReference type="ARBA" id="ARBA00023065"/>
    </source>
</evidence>
<dbReference type="Proteomes" id="UP000318336">
    <property type="component" value="Unassembled WGS sequence"/>
</dbReference>
<proteinExistence type="inferred from homology"/>
<dbReference type="GO" id="GO:0005886">
    <property type="term" value="C:plasma membrane"/>
    <property type="evidence" value="ECO:0007669"/>
    <property type="project" value="UniProtKB-SubCell"/>
</dbReference>
<dbReference type="Gene3D" id="2.60.15.10">
    <property type="entry name" value="F0F1 ATP synthase delta/epsilon subunit, N-terminal"/>
    <property type="match status" value="1"/>
</dbReference>
<accession>A0A542X9I3</accession>
<evidence type="ECO:0000259" key="8">
    <source>
        <dbReference type="Pfam" id="PF02823"/>
    </source>
</evidence>
<keyword evidence="5" id="KW-0472">Membrane</keyword>
<dbReference type="InterPro" id="IPR001469">
    <property type="entry name" value="ATP_synth_F1_dsu/esu"/>
</dbReference>
<feature type="domain" description="ATP synthase F1 complex delta/epsilon subunit N-terminal" evidence="8">
    <location>
        <begin position="4"/>
        <end position="82"/>
    </location>
</feature>
<comment type="subunit">
    <text evidence="7">F-type ATPases have 2 components, CF(1) - the catalytic core - and CF(0) - the membrane proton channel. CF(1) has five subunits: alpha(3), beta(3), gamma(1), delta(1), epsilon(1). CF(0) has three main subunits: a, b and c.</text>
</comment>
<dbReference type="EMBL" id="VFOK01000001">
    <property type="protein sequence ID" value="TQL32485.1"/>
    <property type="molecule type" value="Genomic_DNA"/>
</dbReference>
<name>A0A542X9I3_9MICO</name>
<evidence type="ECO:0000256" key="2">
    <source>
        <dbReference type="ARBA" id="ARBA00005712"/>
    </source>
</evidence>
<comment type="similarity">
    <text evidence="2 7">Belongs to the ATPase epsilon chain family.</text>
</comment>